<reference evidence="2 3" key="1">
    <citation type="submission" date="2022-12" db="EMBL/GenBank/DDBJ databases">
        <title>Chromosome-level genome of Tegillarca granosa.</title>
        <authorList>
            <person name="Kim J."/>
        </authorList>
    </citation>
    <scope>NUCLEOTIDE SEQUENCE [LARGE SCALE GENOMIC DNA]</scope>
    <source>
        <strain evidence="2">Teg-2019</strain>
        <tissue evidence="2">Adductor muscle</tissue>
    </source>
</reference>
<keyword evidence="3" id="KW-1185">Reference proteome</keyword>
<gene>
    <name evidence="2" type="ORF">KUTeg_008061</name>
</gene>
<dbReference type="InterPro" id="IPR039169">
    <property type="entry name" value="Abitram"/>
</dbReference>
<accession>A0ABQ9FCX5</accession>
<sequence length="150" mass="17115">MPSEEAILYQFQSSSFTPPQPPTLSLYHHQYQSAPKSGRKYQQQRQNKEGMAETENLVVLGESHKSVIERYYTPKYYTDKTKGKDKDICILTHSNKMENTVGAQSLGPKSKLCIITCENGKEYTIDCGIRSQLIEVNENLIENPDLLLKK</sequence>
<evidence type="ECO:0000313" key="2">
    <source>
        <dbReference type="EMBL" id="KAJ8313500.1"/>
    </source>
</evidence>
<feature type="non-terminal residue" evidence="2">
    <location>
        <position position="150"/>
    </location>
</feature>
<proteinExistence type="predicted"/>
<dbReference type="PANTHER" id="PTHR13651:SF0">
    <property type="entry name" value="PROTEIN ABITRAM"/>
    <property type="match status" value="1"/>
</dbReference>
<feature type="compositionally biased region" description="Polar residues" evidence="1">
    <location>
        <begin position="30"/>
        <end position="45"/>
    </location>
</feature>
<name>A0ABQ9FCX5_TEGGR</name>
<evidence type="ECO:0008006" key="4">
    <source>
        <dbReference type="Google" id="ProtNLM"/>
    </source>
</evidence>
<dbReference type="PANTHER" id="PTHR13651">
    <property type="entry name" value="PROTEIN ABITRAM"/>
    <property type="match status" value="1"/>
</dbReference>
<feature type="region of interest" description="Disordered" evidence="1">
    <location>
        <begin position="12"/>
        <end position="51"/>
    </location>
</feature>
<evidence type="ECO:0000313" key="3">
    <source>
        <dbReference type="Proteomes" id="UP001217089"/>
    </source>
</evidence>
<comment type="caution">
    <text evidence="2">The sequence shown here is derived from an EMBL/GenBank/DDBJ whole genome shotgun (WGS) entry which is preliminary data.</text>
</comment>
<evidence type="ECO:0000256" key="1">
    <source>
        <dbReference type="SAM" id="MobiDB-lite"/>
    </source>
</evidence>
<dbReference type="EMBL" id="JARBDR010000342">
    <property type="protein sequence ID" value="KAJ8313500.1"/>
    <property type="molecule type" value="Genomic_DNA"/>
</dbReference>
<organism evidence="2 3">
    <name type="scientific">Tegillarca granosa</name>
    <name type="common">Malaysian cockle</name>
    <name type="synonym">Anadara granosa</name>
    <dbReference type="NCBI Taxonomy" id="220873"/>
    <lineage>
        <taxon>Eukaryota</taxon>
        <taxon>Metazoa</taxon>
        <taxon>Spiralia</taxon>
        <taxon>Lophotrochozoa</taxon>
        <taxon>Mollusca</taxon>
        <taxon>Bivalvia</taxon>
        <taxon>Autobranchia</taxon>
        <taxon>Pteriomorphia</taxon>
        <taxon>Arcoida</taxon>
        <taxon>Arcoidea</taxon>
        <taxon>Arcidae</taxon>
        <taxon>Tegillarca</taxon>
    </lineage>
</organism>
<dbReference type="Proteomes" id="UP001217089">
    <property type="component" value="Unassembled WGS sequence"/>
</dbReference>
<protein>
    <recommendedName>
        <fullName evidence="4">Protein Abitram</fullName>
    </recommendedName>
</protein>